<comment type="subcellular location">
    <subcellularLocation>
        <location evidence="1">Cell membrane</location>
    </subcellularLocation>
</comment>
<evidence type="ECO:0000256" key="2">
    <source>
        <dbReference type="ARBA" id="ARBA00022475"/>
    </source>
</evidence>
<sequence length="310" mass="35228">DTWIRNVLKENQYAKEIAILDPRVFADPSLGEKMYPPLKQVVNGEYLLRSDKDSAFLKQTTNQKPVETTYIEKINGHSLYKMFLPMDEGRVIYIALDYKKLSAPLYKYSFILITSGFISLLALFMLTANFFNKIYRNIQQIIIQIKKLESGDLTAKSSVTDGGGELSDLSDSTNKMANTLNQLLTDTHEKATKTDRLSVLLENEANQSVEKVFTMSMETTSNARDSIEEIYVFLSQVEEQLQSQSDNPKAKVILDKMDMMRSMADQRVHTTTEMTITLSDLFKSLHGQSSELSELSNSLLNQLAKFKLAR</sequence>
<dbReference type="EMBL" id="JAMDMX010000229">
    <property type="protein sequence ID" value="MCY9698300.1"/>
    <property type="molecule type" value="Genomic_DNA"/>
</dbReference>
<dbReference type="Proteomes" id="UP001527099">
    <property type="component" value="Unassembled WGS sequence"/>
</dbReference>
<reference evidence="6 7" key="1">
    <citation type="submission" date="2022-05" db="EMBL/GenBank/DDBJ databases">
        <title>Genome Sequencing of Bee-Associated Microbes.</title>
        <authorList>
            <person name="Dunlap C."/>
        </authorList>
    </citation>
    <scope>NUCLEOTIDE SEQUENCE [LARGE SCALE GENOMIC DNA]</scope>
    <source>
        <strain evidence="6 7">NRRL B-14421</strain>
    </source>
</reference>
<dbReference type="InterPro" id="IPR003660">
    <property type="entry name" value="HAMP_dom"/>
</dbReference>
<evidence type="ECO:0000259" key="5">
    <source>
        <dbReference type="PROSITE" id="PS50885"/>
    </source>
</evidence>
<feature type="transmembrane region" description="Helical" evidence="4">
    <location>
        <begin position="108"/>
        <end position="131"/>
    </location>
</feature>
<organism evidence="6 7">
    <name type="scientific">Paenibacillus alginolyticus</name>
    <dbReference type="NCBI Taxonomy" id="59839"/>
    <lineage>
        <taxon>Bacteria</taxon>
        <taxon>Bacillati</taxon>
        <taxon>Bacillota</taxon>
        <taxon>Bacilli</taxon>
        <taxon>Bacillales</taxon>
        <taxon>Paenibacillaceae</taxon>
        <taxon>Paenibacillus</taxon>
    </lineage>
</organism>
<keyword evidence="4" id="KW-0812">Transmembrane</keyword>
<dbReference type="PROSITE" id="PS50885">
    <property type="entry name" value="HAMP"/>
    <property type="match status" value="1"/>
</dbReference>
<evidence type="ECO:0000313" key="6">
    <source>
        <dbReference type="EMBL" id="MCY9698300.1"/>
    </source>
</evidence>
<protein>
    <submittedName>
        <fullName evidence="6">Methyl-accepting chemotaxis protein</fullName>
    </submittedName>
</protein>
<feature type="non-terminal residue" evidence="6">
    <location>
        <position position="1"/>
    </location>
</feature>
<keyword evidence="7" id="KW-1185">Reference proteome</keyword>
<gene>
    <name evidence="6" type="ORF">M5X19_36505</name>
</gene>
<comment type="caution">
    <text evidence="6">The sequence shown here is derived from an EMBL/GenBank/DDBJ whole genome shotgun (WGS) entry which is preliminary data.</text>
</comment>
<keyword evidence="3 4" id="KW-0472">Membrane</keyword>
<evidence type="ECO:0000313" key="7">
    <source>
        <dbReference type="Proteomes" id="UP001527099"/>
    </source>
</evidence>
<evidence type="ECO:0000256" key="1">
    <source>
        <dbReference type="ARBA" id="ARBA00004236"/>
    </source>
</evidence>
<accession>A0ABT4GPY8</accession>
<keyword evidence="2" id="KW-1003">Cell membrane</keyword>
<evidence type="ECO:0000256" key="4">
    <source>
        <dbReference type="SAM" id="Phobius"/>
    </source>
</evidence>
<dbReference type="Gene3D" id="6.10.340.10">
    <property type="match status" value="1"/>
</dbReference>
<keyword evidence="4" id="KW-1133">Transmembrane helix</keyword>
<proteinExistence type="predicted"/>
<name>A0ABT4GPY8_9BACL</name>
<evidence type="ECO:0000256" key="3">
    <source>
        <dbReference type="ARBA" id="ARBA00023136"/>
    </source>
</evidence>
<dbReference type="SUPFAM" id="SSF158472">
    <property type="entry name" value="HAMP domain-like"/>
    <property type="match status" value="1"/>
</dbReference>
<feature type="domain" description="HAMP" evidence="5">
    <location>
        <begin position="132"/>
        <end position="185"/>
    </location>
</feature>